<name>A0ACD4PGN0_9BACT</name>
<reference evidence="1" key="1">
    <citation type="submission" date="2022-12" db="EMBL/GenBank/DDBJ databases">
        <authorList>
            <consortium name="Asia Pacific Centre for Animal Health"/>
            <person name="Klose S.M."/>
            <person name="Legione A.R."/>
            <person name="Monotti I."/>
            <person name="Bushell R."/>
            <person name="Marenda M.S."/>
            <person name="Sugiyama T."/>
            <person name="Browning G.F."/>
            <person name="Vaz P.K."/>
        </authorList>
    </citation>
    <scope>NUCLEOTIDE SEQUENCE</scope>
    <source>
        <strain evidence="1">Felid995</strain>
    </source>
</reference>
<gene>
    <name evidence="1" type="primary">prmC</name>
    <name evidence="1" type="ORF">Me_995_000411</name>
</gene>
<evidence type="ECO:0000313" key="2">
    <source>
        <dbReference type="Proteomes" id="UP001213039"/>
    </source>
</evidence>
<protein>
    <submittedName>
        <fullName evidence="1">Peptide chain release factor N(5)-glutamine methyltransferase</fullName>
        <ecNumber evidence="1">2.1.1.297</ecNumber>
    </submittedName>
</protein>
<dbReference type="Proteomes" id="UP001213039">
    <property type="component" value="Chromosome"/>
</dbReference>
<keyword evidence="1" id="KW-0808">Transferase</keyword>
<accession>A0ACD4PGN0</accession>
<proteinExistence type="predicted"/>
<dbReference type="EC" id="2.1.1.297" evidence="1"/>
<evidence type="ECO:0000313" key="1">
    <source>
        <dbReference type="EMBL" id="WBP83792.1"/>
    </source>
</evidence>
<keyword evidence="2" id="KW-1185">Reference proteome</keyword>
<sequence>MPTKEDLLLEKRRYGLPQTISFFEEKQLEKGTPVQKIIGYIEMQDVVIDVTHNVLIPRYETEELIIKVKNDNKGKTNLKVLDLCTGSGFIGLALKKANPTWDIYMSDISNEAITQANINAKKNDLDVKVIQSDLFKKINVNDFDVIVSNPPYISYDEKLSNSVLHFEPHNALFADDQGLYFYKEIIKQAKSKLKENGSLYFEINPFHIDWWILQKEKYNIEILKDINNKDRIVKLTYK</sequence>
<dbReference type="EMBL" id="CP114370">
    <property type="protein sequence ID" value="WBP83792.1"/>
    <property type="molecule type" value="Genomic_DNA"/>
</dbReference>
<keyword evidence="1" id="KW-0489">Methyltransferase</keyword>
<organism evidence="1 2">
    <name type="scientific">Mycoplasmopsis edwardii</name>
    <dbReference type="NCBI Taxonomy" id="53558"/>
    <lineage>
        <taxon>Bacteria</taxon>
        <taxon>Bacillati</taxon>
        <taxon>Mycoplasmatota</taxon>
        <taxon>Mycoplasmoidales</taxon>
        <taxon>Metamycoplasmataceae</taxon>
        <taxon>Mycoplasmopsis</taxon>
    </lineage>
</organism>